<dbReference type="Proteomes" id="UP000324479">
    <property type="component" value="Unassembled WGS sequence"/>
</dbReference>
<dbReference type="InterPro" id="IPR037050">
    <property type="entry name" value="DUF1254_sf"/>
</dbReference>
<evidence type="ECO:0000259" key="3">
    <source>
        <dbReference type="Pfam" id="PF06742"/>
    </source>
</evidence>
<dbReference type="InterPro" id="IPR010679">
    <property type="entry name" value="DUF1254"/>
</dbReference>
<organism evidence="5 6">
    <name type="scientific">Roseiconus nitratireducens</name>
    <dbReference type="NCBI Taxonomy" id="2605748"/>
    <lineage>
        <taxon>Bacteria</taxon>
        <taxon>Pseudomonadati</taxon>
        <taxon>Planctomycetota</taxon>
        <taxon>Planctomycetia</taxon>
        <taxon>Pirellulales</taxon>
        <taxon>Pirellulaceae</taxon>
        <taxon>Roseiconus</taxon>
    </lineage>
</organism>
<dbReference type="Gene3D" id="2.60.120.600">
    <property type="entry name" value="Domain of unknown function DUF1214, C-terminal domain"/>
    <property type="match status" value="1"/>
</dbReference>
<comment type="caution">
    <text evidence="5">The sequence shown here is derived from an EMBL/GenBank/DDBJ whole genome shotgun (WGS) entry which is preliminary data.</text>
</comment>
<keyword evidence="2" id="KW-0732">Signal</keyword>
<evidence type="ECO:0000313" key="5">
    <source>
        <dbReference type="EMBL" id="KAA5544351.1"/>
    </source>
</evidence>
<evidence type="ECO:0000313" key="6">
    <source>
        <dbReference type="Proteomes" id="UP000324479"/>
    </source>
</evidence>
<protein>
    <submittedName>
        <fullName evidence="5">DUF1254 domain-containing protein</fullName>
    </submittedName>
</protein>
<feature type="chain" id="PRO_5024367550" evidence="2">
    <location>
        <begin position="23"/>
        <end position="502"/>
    </location>
</feature>
<dbReference type="PANTHER" id="PTHR36509:SF2">
    <property type="entry name" value="BLL3101 PROTEIN"/>
    <property type="match status" value="1"/>
</dbReference>
<keyword evidence="6" id="KW-1185">Reference proteome</keyword>
<dbReference type="EMBL" id="VWOX01000004">
    <property type="protein sequence ID" value="KAA5544351.1"/>
    <property type="molecule type" value="Genomic_DNA"/>
</dbReference>
<evidence type="ECO:0000256" key="1">
    <source>
        <dbReference type="SAM" id="MobiDB-lite"/>
    </source>
</evidence>
<dbReference type="AlphaFoldDB" id="A0A5M6D9X9"/>
<reference evidence="5 6" key="1">
    <citation type="submission" date="2019-08" db="EMBL/GenBank/DDBJ databases">
        <authorList>
            <person name="Dhanesh K."/>
            <person name="Kumar G."/>
            <person name="Sasikala C."/>
            <person name="Venkata Ramana C."/>
        </authorList>
    </citation>
    <scope>NUCLEOTIDE SEQUENCE [LARGE SCALE GENOMIC DNA]</scope>
    <source>
        <strain evidence="5 6">JC645</strain>
    </source>
</reference>
<feature type="region of interest" description="Disordered" evidence="1">
    <location>
        <begin position="31"/>
        <end position="55"/>
    </location>
</feature>
<dbReference type="SUPFAM" id="SSF160935">
    <property type="entry name" value="VPA0735-like"/>
    <property type="match status" value="1"/>
</dbReference>
<dbReference type="PANTHER" id="PTHR36509">
    <property type="entry name" value="BLL3101 PROTEIN"/>
    <property type="match status" value="1"/>
</dbReference>
<accession>A0A5M6D9X9</accession>
<evidence type="ECO:0000259" key="4">
    <source>
        <dbReference type="Pfam" id="PF06863"/>
    </source>
</evidence>
<dbReference type="InterPro" id="IPR037049">
    <property type="entry name" value="DUF1214_C_sf"/>
</dbReference>
<sequence>MKTKVILISIGALLASANGSHAQVVRPVPVPLNADARPDGQVPTPQSAEDVPRPVTGAPISPEYASAVGRMAYIWGWPLVNMHNRQTLFAQAPEPGLLGGVLPVAPLNRLSMLSDYLAPQQRFVTSPNQDVVYGAGFLAFDRDAVVIQVPEFGDRFWVYQIVDHRSDSFAEMGIQYGTKPGMYLLAGPGWDGDVPEGIKAVYRSQTNLGAVFPRIFMDDTPEDREAIQPLIDQVVAYPLADYTGSMQQTDWSESPVIPNPNAGGDSETQWVVPREFFTLLPTVLDEVPALPGEEALYASIKFVLDAAKDDPKLQQALTDTAIATEAEIINPMFEFRNNGVEAGNGWRTQKNAARFGFGYFQRTATAKGNMFSNVPDETMYFGADFDSEGQRLHGSKSYTVTFPKGAVPPVKGFWSLTLYNAQHFFNPNKLNRYSLGTKNKQLKTGEDGSLTIYVQADHPGGDKESNWLPSPKEDFSLYIRAYWPQEAITNGDWTPPSIESTE</sequence>
<proteinExistence type="predicted"/>
<feature type="signal peptide" evidence="2">
    <location>
        <begin position="1"/>
        <end position="22"/>
    </location>
</feature>
<feature type="domain" description="DUF1214" evidence="3">
    <location>
        <begin position="377"/>
        <end position="486"/>
    </location>
</feature>
<evidence type="ECO:0000256" key="2">
    <source>
        <dbReference type="SAM" id="SignalP"/>
    </source>
</evidence>
<dbReference type="InterPro" id="IPR010621">
    <property type="entry name" value="DUF1214"/>
</dbReference>
<dbReference type="Pfam" id="PF06742">
    <property type="entry name" value="DUF1214"/>
    <property type="match status" value="1"/>
</dbReference>
<name>A0A5M6D9X9_9BACT</name>
<feature type="domain" description="DUF1254" evidence="4">
    <location>
        <begin position="108"/>
        <end position="238"/>
    </location>
</feature>
<dbReference type="Gene3D" id="2.60.40.1610">
    <property type="entry name" value="Domain of unknown function DUF1254"/>
    <property type="match status" value="1"/>
</dbReference>
<dbReference type="Pfam" id="PF06863">
    <property type="entry name" value="DUF1254"/>
    <property type="match status" value="1"/>
</dbReference>
<gene>
    <name evidence="5" type="ORF">FYK55_08350</name>
</gene>